<feature type="domain" description="Liprin-beta-1/2 coiled-coil" evidence="2">
    <location>
        <begin position="389"/>
        <end position="498"/>
    </location>
</feature>
<evidence type="ECO:0000313" key="3">
    <source>
        <dbReference type="EMBL" id="CRG98210.1"/>
    </source>
</evidence>
<dbReference type="Pfam" id="PF26022">
    <property type="entry name" value="CC_Liprin_beta"/>
    <property type="match status" value="1"/>
</dbReference>
<dbReference type="OrthoDB" id="378356at2759"/>
<evidence type="ECO:0000256" key="1">
    <source>
        <dbReference type="SAM" id="Coils"/>
    </source>
</evidence>
<comment type="caution">
    <text evidence="3">The sequence shown here is derived from an EMBL/GenBank/DDBJ whole genome shotgun (WGS) entry which is preliminary data.</text>
</comment>
<proteinExistence type="predicted"/>
<accession>A0A1J1H4D9</accession>
<dbReference type="GeneID" id="39729174"/>
<dbReference type="InterPro" id="IPR058914">
    <property type="entry name" value="LIPB1/2_CC"/>
</dbReference>
<sequence length="1242" mass="148681">MDKASKLNSLVKNVQLFVKKCREKNKKLLTLSSLDDTDEMYIPGNIINGKTNVDRSFKESSTVNSSKCSGESKYNIYKNFDNVYSKELRRTNTEDDIHNISDYSDNTFKKKFIKLKEKDSISETFEGYKKLLDTDKNNTNNKLGVFKERIKSGNIDDLKSKIMKYDLDLLKIYNKLETTTKNRSFRKKKKKKTLRTYNSEILNVKNELFVKNNSSVKKRNIYRRKKFEDKRELKINFSKETPKLSSKSSFLMFGNKISKFQCVGSSKKTFDEFLFFQEGLSNRLNKKNNTSSYDIGCMYMNSDISINESKDLNQKKSNDLLNSSKSLRQFKFLNNSKRNIDYYKKMIENLEETIGKTKKKNNSYIDDVVKIINCLLHDYVPKLIDRYEYYMNTLDDKNKILKQKIRESLDYGDIQYEEIRELKAQLIQKNNKNKKLNDTIEMLKDKLSYINELELKNAEYLDEIVLLRNRIAFLERIIEENDQTKESQELRRMRHNLRTIYNKMKNEMRYISTLKLKYLKKYKRRKFSINKWNYLKGKIHEKELTIDDRIEQFSVDVKRKQSENHINIEKDMNENIINENKKDTYKDKNEETLEYLKILKEYVDKSVGTDDKYIHEKFEKNDKAHMLNNVRDELKFERKIMTANKGINTVLSSNIFIGLLKKTKKGNNKMDNCSSIPMESYPYYHYFYSNINENNYFGYNNEEKKKIHKEKLNKENNINEKYSFHFVNDKNSKAEKELFLLGNVSKNPLLNYNEKYKKFNYNPMTLDEYSTPLYNNLKKYIYNYDKVKFNEDDMLKNMNFLEKNKLLNLLYENTSKSNDWNSINKKDKNCIISSICCDKLRRLLMGKMNCYLCKTKNIHDSSDNILYKKYKLKKSSILNNSSSIGKKLKFDEINGNILHSYKDNFKFKNRYNNNIDIIRNEHKNTNNIKNISNQNKISNNNCNNEQKYEDYKINNYYDNKKLNEYDIDINKDKNNDNQNMCKDTKNISKVSIKDVDKFENKNNDNIKNFNVYENQYVNNDKKILEFYKNQFNKDKNNNLISKLYDHENEIVPAIISSNKNKNSKVISNNKKKKQLNNREILIISEMKKNDDTISQINDYKYNRKINSYVCVDNNYNIQKKMIIHKKVSNYNNIHKNNLKKSNGKYSIKKKENLKYDLSNCKNNDIIISQSMEKAYCLKDSIFHKKDVIHNPYKEYKKNESFYSEEKNFRYYNVFNQYLDINKKNYGTINNYLHNNFLYIMEM</sequence>
<organism evidence="3 4">
    <name type="scientific">Plasmodium gallinaceum</name>
    <dbReference type="NCBI Taxonomy" id="5849"/>
    <lineage>
        <taxon>Eukaryota</taxon>
        <taxon>Sar</taxon>
        <taxon>Alveolata</taxon>
        <taxon>Apicomplexa</taxon>
        <taxon>Aconoidasida</taxon>
        <taxon>Haemosporida</taxon>
        <taxon>Plasmodiidae</taxon>
        <taxon>Plasmodium</taxon>
        <taxon>Plasmodium (Haemamoeba)</taxon>
    </lineage>
</organism>
<dbReference type="VEuPathDB" id="PlasmoDB:PGAL8A_00064900"/>
<protein>
    <recommendedName>
        <fullName evidence="2">Liprin-beta-1/2 coiled-coil domain-containing protein</fullName>
    </recommendedName>
</protein>
<evidence type="ECO:0000259" key="2">
    <source>
        <dbReference type="Pfam" id="PF26022"/>
    </source>
</evidence>
<keyword evidence="1" id="KW-0175">Coiled coil</keyword>
<dbReference type="EMBL" id="CVMV01000143">
    <property type="protein sequence ID" value="CRG98210.1"/>
    <property type="molecule type" value="Genomic_DNA"/>
</dbReference>
<dbReference type="Proteomes" id="UP000220797">
    <property type="component" value="Unassembled WGS sequence"/>
</dbReference>
<keyword evidence="4" id="KW-1185">Reference proteome</keyword>
<dbReference type="AlphaFoldDB" id="A0A1J1H4D9"/>
<evidence type="ECO:0000313" key="4">
    <source>
        <dbReference type="Proteomes" id="UP000220797"/>
    </source>
</evidence>
<reference evidence="3" key="1">
    <citation type="submission" date="2015-04" db="EMBL/GenBank/DDBJ databases">
        <authorList>
            <consortium name="Pathogen Informatics"/>
        </authorList>
    </citation>
    <scope>NUCLEOTIDE SEQUENCE [LARGE SCALE GENOMIC DNA]</scope>
    <source>
        <strain evidence="3">8A</strain>
    </source>
</reference>
<dbReference type="RefSeq" id="XP_028531007.1">
    <property type="nucleotide sequence ID" value="XM_028674679.1"/>
</dbReference>
<feature type="coiled-coil region" evidence="1">
    <location>
        <begin position="419"/>
        <end position="507"/>
    </location>
</feature>
<gene>
    <name evidence="3" type="ORF">PGAL8A_00064900</name>
</gene>
<feature type="coiled-coil region" evidence="1">
    <location>
        <begin position="333"/>
        <end position="367"/>
    </location>
</feature>
<name>A0A1J1H4D9_PLAGA</name>